<dbReference type="Proteomes" id="UP000217528">
    <property type="component" value="Unassembled WGS sequence"/>
</dbReference>
<dbReference type="AlphaFoldDB" id="A0A2A2HDL8"/>
<reference evidence="1 3" key="2">
    <citation type="journal article" date="2017" name="BMC Genomics">
        <title>Genomic analysis of methanogenic archaea reveals a shift towards energy conservation.</title>
        <authorList>
            <person name="Gilmore S.P."/>
            <person name="Henske J.K."/>
            <person name="Sexton J.A."/>
            <person name="Solomon K.V."/>
            <person name="Seppala S."/>
            <person name="Yoo J.I."/>
            <person name="Huyett L.M."/>
            <person name="Pressman A."/>
            <person name="Cogan J.Z."/>
            <person name="Kivenson V."/>
            <person name="Peng X."/>
            <person name="Tan Y."/>
            <person name="Valentine D.L."/>
            <person name="O'Malley M.A."/>
        </authorList>
    </citation>
    <scope>NUCLEOTIDE SEQUENCE [LARGE SCALE GENOMIC DNA]</scope>
    <source>
        <strain evidence="1 3">1R-7</strain>
    </source>
</reference>
<dbReference type="EMBL" id="LMVN01000011">
    <property type="protein sequence ID" value="PAV07522.1"/>
    <property type="molecule type" value="Genomic_DNA"/>
</dbReference>
<reference evidence="2 4" key="1">
    <citation type="submission" date="2016-04" db="EMBL/GenBank/DDBJ databases">
        <title>Genome sequence of Methanosphaera cuniculi DSM 4103.</title>
        <authorList>
            <person name="Poehlein A."/>
            <person name="Seedorf H."/>
            <person name="Daniel R."/>
        </authorList>
    </citation>
    <scope>NUCLEOTIDE SEQUENCE [LARGE SCALE GENOMIC DNA]</scope>
    <source>
        <strain evidence="2 4">DSM 4103</strain>
    </source>
</reference>
<accession>A0A2A2HDL8</accession>
<dbReference type="RefSeq" id="WP_095608407.1">
    <property type="nucleotide sequence ID" value="NZ_LMVN01000011.1"/>
</dbReference>
<keyword evidence="3" id="KW-1185">Reference proteome</keyword>
<proteinExistence type="predicted"/>
<evidence type="ECO:0000313" key="4">
    <source>
        <dbReference type="Proteomes" id="UP000246004"/>
    </source>
</evidence>
<dbReference type="Proteomes" id="UP000246004">
    <property type="component" value="Unassembled WGS sequence"/>
</dbReference>
<evidence type="ECO:0000313" key="2">
    <source>
        <dbReference type="EMBL" id="PWL08162.1"/>
    </source>
</evidence>
<name>A0A2A2HDL8_9EURY</name>
<evidence type="ECO:0000313" key="3">
    <source>
        <dbReference type="Proteomes" id="UP000217528"/>
    </source>
</evidence>
<dbReference type="EMBL" id="LWMS01000031">
    <property type="protein sequence ID" value="PWL08162.1"/>
    <property type="molecule type" value="Genomic_DNA"/>
</dbReference>
<protein>
    <submittedName>
        <fullName evidence="1">Uncharacterized protein</fullName>
    </submittedName>
</protein>
<comment type="caution">
    <text evidence="1">The sequence shown here is derived from an EMBL/GenBank/DDBJ whole genome shotgun (WGS) entry which is preliminary data.</text>
</comment>
<organism evidence="1 3">
    <name type="scientific">Methanosphaera cuniculi</name>
    <dbReference type="NCBI Taxonomy" id="1077256"/>
    <lineage>
        <taxon>Archaea</taxon>
        <taxon>Methanobacteriati</taxon>
        <taxon>Methanobacteriota</taxon>
        <taxon>Methanomada group</taxon>
        <taxon>Methanobacteria</taxon>
        <taxon>Methanobacteriales</taxon>
        <taxon>Methanobacteriaceae</taxon>
        <taxon>Methanosphaera</taxon>
    </lineage>
</organism>
<gene>
    <name evidence="1" type="ORF">ASJ82_07550</name>
    <name evidence="2" type="ORF">MSCUN_10930</name>
</gene>
<evidence type="ECO:0000313" key="1">
    <source>
        <dbReference type="EMBL" id="PAV07522.1"/>
    </source>
</evidence>
<sequence>MLQKGRNYIITATKISKKQYKKEIAKTPRNQVVNCIGHSNMDEQKHRINIILEDQDVMYTLQTNSGRFKDTTPGKKTITKFIIETDGGNTKDEPRPKQ</sequence>